<feature type="non-terminal residue" evidence="7">
    <location>
        <position position="1"/>
    </location>
</feature>
<comment type="similarity">
    <text evidence="2 6">Belongs to the cytochrome P450 family.</text>
</comment>
<organism evidence="7 8">
    <name type="scientific">Conidiobolus coronatus (strain ATCC 28846 / CBS 209.66 / NRRL 28638)</name>
    <name type="common">Delacroixia coronata</name>
    <dbReference type="NCBI Taxonomy" id="796925"/>
    <lineage>
        <taxon>Eukaryota</taxon>
        <taxon>Fungi</taxon>
        <taxon>Fungi incertae sedis</taxon>
        <taxon>Zoopagomycota</taxon>
        <taxon>Entomophthoromycotina</taxon>
        <taxon>Entomophthoromycetes</taxon>
        <taxon>Entomophthorales</taxon>
        <taxon>Ancylistaceae</taxon>
        <taxon>Conidiobolus</taxon>
    </lineage>
</organism>
<evidence type="ECO:0000256" key="5">
    <source>
        <dbReference type="PIRSR" id="PIRSR602401-1"/>
    </source>
</evidence>
<proteinExistence type="inferred from homology"/>
<dbReference type="EMBL" id="KQ964447">
    <property type="protein sequence ID" value="KXN72745.1"/>
    <property type="molecule type" value="Genomic_DNA"/>
</dbReference>
<accession>A0A137PCP3</accession>
<dbReference type="GO" id="GO:0020037">
    <property type="term" value="F:heme binding"/>
    <property type="evidence" value="ECO:0007669"/>
    <property type="project" value="InterPro"/>
</dbReference>
<feature type="binding site" description="axial binding residue" evidence="5">
    <location>
        <position position="145"/>
    </location>
    <ligand>
        <name>heme</name>
        <dbReference type="ChEBI" id="CHEBI:30413"/>
    </ligand>
    <ligandPart>
        <name>Fe</name>
        <dbReference type="ChEBI" id="CHEBI:18248"/>
    </ligandPart>
</feature>
<dbReference type="InterPro" id="IPR036396">
    <property type="entry name" value="Cyt_P450_sf"/>
</dbReference>
<keyword evidence="3 5" id="KW-0479">Metal-binding</keyword>
<evidence type="ECO:0000256" key="4">
    <source>
        <dbReference type="ARBA" id="ARBA00023004"/>
    </source>
</evidence>
<dbReference type="Gene3D" id="1.10.630.10">
    <property type="entry name" value="Cytochrome P450"/>
    <property type="match status" value="1"/>
</dbReference>
<dbReference type="Pfam" id="PF00067">
    <property type="entry name" value="p450"/>
    <property type="match status" value="1"/>
</dbReference>
<evidence type="ECO:0000313" key="7">
    <source>
        <dbReference type="EMBL" id="KXN72745.1"/>
    </source>
</evidence>
<comment type="cofactor">
    <cofactor evidence="1 5">
        <name>heme</name>
        <dbReference type="ChEBI" id="CHEBI:30413"/>
    </cofactor>
</comment>
<dbReference type="Proteomes" id="UP000070444">
    <property type="component" value="Unassembled WGS sequence"/>
</dbReference>
<dbReference type="GO" id="GO:0016705">
    <property type="term" value="F:oxidoreductase activity, acting on paired donors, with incorporation or reduction of molecular oxygen"/>
    <property type="evidence" value="ECO:0007669"/>
    <property type="project" value="InterPro"/>
</dbReference>
<reference evidence="7 8" key="1">
    <citation type="journal article" date="2015" name="Genome Biol. Evol.">
        <title>Phylogenomic analyses indicate that early fungi evolved digesting cell walls of algal ancestors of land plants.</title>
        <authorList>
            <person name="Chang Y."/>
            <person name="Wang S."/>
            <person name="Sekimoto S."/>
            <person name="Aerts A.L."/>
            <person name="Choi C."/>
            <person name="Clum A."/>
            <person name="LaButti K.M."/>
            <person name="Lindquist E.A."/>
            <person name="Yee Ngan C."/>
            <person name="Ohm R.A."/>
            <person name="Salamov A.A."/>
            <person name="Grigoriev I.V."/>
            <person name="Spatafora J.W."/>
            <person name="Berbee M.L."/>
        </authorList>
    </citation>
    <scope>NUCLEOTIDE SEQUENCE [LARGE SCALE GENOMIC DNA]</scope>
    <source>
        <strain evidence="7 8">NRRL 28638</strain>
    </source>
</reference>
<dbReference type="PANTHER" id="PTHR24305">
    <property type="entry name" value="CYTOCHROME P450"/>
    <property type="match status" value="1"/>
</dbReference>
<dbReference type="AlphaFoldDB" id="A0A137PCP3"/>
<dbReference type="PROSITE" id="PS00086">
    <property type="entry name" value="CYTOCHROME_P450"/>
    <property type="match status" value="1"/>
</dbReference>
<evidence type="ECO:0000256" key="6">
    <source>
        <dbReference type="RuleBase" id="RU000461"/>
    </source>
</evidence>
<evidence type="ECO:0000256" key="2">
    <source>
        <dbReference type="ARBA" id="ARBA00010617"/>
    </source>
</evidence>
<evidence type="ECO:0000313" key="8">
    <source>
        <dbReference type="Proteomes" id="UP000070444"/>
    </source>
</evidence>
<gene>
    <name evidence="7" type="ORF">CONCODRAFT_30530</name>
</gene>
<dbReference type="InterPro" id="IPR050121">
    <property type="entry name" value="Cytochrome_P450_monoxygenase"/>
</dbReference>
<dbReference type="InterPro" id="IPR001128">
    <property type="entry name" value="Cyt_P450"/>
</dbReference>
<dbReference type="InterPro" id="IPR017972">
    <property type="entry name" value="Cyt_P450_CS"/>
</dbReference>
<keyword evidence="6" id="KW-0560">Oxidoreductase</keyword>
<name>A0A137PCP3_CONC2</name>
<feature type="non-terminal residue" evidence="7">
    <location>
        <position position="164"/>
    </location>
</feature>
<dbReference type="GO" id="GO:0005506">
    <property type="term" value="F:iron ion binding"/>
    <property type="evidence" value="ECO:0007669"/>
    <property type="project" value="InterPro"/>
</dbReference>
<dbReference type="PRINTS" id="PR00463">
    <property type="entry name" value="EP450I"/>
</dbReference>
<dbReference type="PANTHER" id="PTHR24305:SF166">
    <property type="entry name" value="CYTOCHROME P450 12A4, MITOCHONDRIAL-RELATED"/>
    <property type="match status" value="1"/>
</dbReference>
<dbReference type="GO" id="GO:0004497">
    <property type="term" value="F:monooxygenase activity"/>
    <property type="evidence" value="ECO:0007669"/>
    <property type="project" value="UniProtKB-KW"/>
</dbReference>
<dbReference type="OrthoDB" id="1470350at2759"/>
<dbReference type="STRING" id="796925.A0A137PCP3"/>
<evidence type="ECO:0000256" key="3">
    <source>
        <dbReference type="ARBA" id="ARBA00022723"/>
    </source>
</evidence>
<dbReference type="SUPFAM" id="SSF48264">
    <property type="entry name" value="Cytochrome P450"/>
    <property type="match status" value="1"/>
</dbReference>
<keyword evidence="6" id="KW-0503">Monooxygenase</keyword>
<dbReference type="PRINTS" id="PR00385">
    <property type="entry name" value="P450"/>
</dbReference>
<keyword evidence="4 5" id="KW-0408">Iron</keyword>
<keyword evidence="5 6" id="KW-0349">Heme</keyword>
<sequence>FIILYAGLDTASNTMTWTLFEILNNPKVYDLIKSEILSNFPDLTKPLNISDCESKLKYLEAAIWESMRKHPVVEMFARRVPSEGVTIGDHYLPEKTVITLNLYAYHNNPKIWKNPREFKINRWLGEEREKSMENFIGFGSGPRSCIGKDLAWAELFLVLANLIR</sequence>
<evidence type="ECO:0000256" key="1">
    <source>
        <dbReference type="ARBA" id="ARBA00001971"/>
    </source>
</evidence>
<keyword evidence="8" id="KW-1185">Reference proteome</keyword>
<dbReference type="InterPro" id="IPR002401">
    <property type="entry name" value="Cyt_P450_E_grp-I"/>
</dbReference>
<protein>
    <submittedName>
        <fullName evidence="7">Cytochrome P450</fullName>
    </submittedName>
</protein>
<dbReference type="OMA" id="CESKLKY"/>